<protein>
    <submittedName>
        <fullName evidence="1">Uncharacterized protein</fullName>
    </submittedName>
</protein>
<gene>
    <name evidence="1" type="ORF">UFOVP1236_35</name>
</gene>
<accession>A0A6J5RFM8</accession>
<dbReference type="EMBL" id="LR797190">
    <property type="protein sequence ID" value="CAB4192438.1"/>
    <property type="molecule type" value="Genomic_DNA"/>
</dbReference>
<evidence type="ECO:0000313" key="1">
    <source>
        <dbReference type="EMBL" id="CAB4192438.1"/>
    </source>
</evidence>
<name>A0A6J5RFM8_9CAUD</name>
<reference evidence="1" key="1">
    <citation type="submission" date="2020-05" db="EMBL/GenBank/DDBJ databases">
        <authorList>
            <person name="Chiriac C."/>
            <person name="Salcher M."/>
            <person name="Ghai R."/>
            <person name="Kavagutti S V."/>
        </authorList>
    </citation>
    <scope>NUCLEOTIDE SEQUENCE</scope>
</reference>
<proteinExistence type="predicted"/>
<organism evidence="1">
    <name type="scientific">uncultured Caudovirales phage</name>
    <dbReference type="NCBI Taxonomy" id="2100421"/>
    <lineage>
        <taxon>Viruses</taxon>
        <taxon>Duplodnaviria</taxon>
        <taxon>Heunggongvirae</taxon>
        <taxon>Uroviricota</taxon>
        <taxon>Caudoviricetes</taxon>
        <taxon>Peduoviridae</taxon>
        <taxon>Maltschvirus</taxon>
        <taxon>Maltschvirus maltsch</taxon>
    </lineage>
</organism>
<sequence>MSGVIDHANIALKLDVLQLSALDLASATFPLNLDLSALLSNGTGTGQASQVFSDTRSLAGSATEDLDLTGSLTNAFGATVTFTKIKAIIVRAAAANNAANAVQVARSATNGVPLFLAASDGVALGASGIFLFYDPVGVIVTASTGDKLTFTNSANTNTVSYDIVIIGTD</sequence>